<feature type="domain" description="Calcineurin-like phosphoesterase N-terminal" evidence="3">
    <location>
        <begin position="38"/>
        <end position="100"/>
    </location>
</feature>
<sequence>MLKHLLLTASLLYCLAAAAQSKLSGYIYLDENNNAQFDKKEAGLSGVSVSNGKDVAVTDAKGHYELSVGNDNIIFVVKPTGYHFKNNKYNLPEFYYIHKPQGSPASLKHQGVSPTAPLSKDLNFALYKQDEPTNFSVLVFGDPQPYNEQELSYFAKSIVDDVNTTKQVKFGISLGDIVGDDLSLHTPYKEIMTKLNLSWYNVMGNHDMNYDVKTDSLSDETFEKNFGPNNFSWNYANTHFIILDNILYPDPRDGQGYWGGLRADQIEFIKNDLAQVDKNKLVVVSFHIPFSNEGGDAIRLEDRQAFLIC</sequence>
<comment type="caution">
    <text evidence="4">The sequence shown here is derived from an EMBL/GenBank/DDBJ whole genome shotgun (WGS) entry which is preliminary data.</text>
</comment>
<dbReference type="InterPro" id="IPR051918">
    <property type="entry name" value="STPP_CPPED1"/>
</dbReference>
<dbReference type="SUPFAM" id="SSF117074">
    <property type="entry name" value="Hypothetical protein PA1324"/>
    <property type="match status" value="1"/>
</dbReference>
<feature type="domain" description="Calcineurin-like phosphoesterase" evidence="2">
    <location>
        <begin position="136"/>
        <end position="291"/>
    </location>
</feature>
<keyword evidence="5" id="KW-1185">Reference proteome</keyword>
<organism evidence="4 5">
    <name type="scientific">Niabella ginsengisoli</name>
    <dbReference type="NCBI Taxonomy" id="522298"/>
    <lineage>
        <taxon>Bacteria</taxon>
        <taxon>Pseudomonadati</taxon>
        <taxon>Bacteroidota</taxon>
        <taxon>Chitinophagia</taxon>
        <taxon>Chitinophagales</taxon>
        <taxon>Chitinophagaceae</taxon>
        <taxon>Niabella</taxon>
    </lineage>
</organism>
<proteinExistence type="predicted"/>
<gene>
    <name evidence="4" type="ORF">MKP09_23540</name>
</gene>
<feature type="chain" id="PRO_5046387773" evidence="1">
    <location>
        <begin position="20"/>
        <end position="309"/>
    </location>
</feature>
<dbReference type="InterPro" id="IPR004843">
    <property type="entry name" value="Calcineurin-like_PHP"/>
</dbReference>
<dbReference type="Gene3D" id="3.60.21.10">
    <property type="match status" value="1"/>
</dbReference>
<dbReference type="PANTHER" id="PTHR43143">
    <property type="entry name" value="METALLOPHOSPHOESTERASE, CALCINEURIN SUPERFAMILY"/>
    <property type="match status" value="1"/>
</dbReference>
<accession>A0ABS9SQI8</accession>
<name>A0ABS9SQI8_9BACT</name>
<evidence type="ECO:0000256" key="1">
    <source>
        <dbReference type="SAM" id="SignalP"/>
    </source>
</evidence>
<dbReference type="InterPro" id="IPR032285">
    <property type="entry name" value="Metallophos_N"/>
</dbReference>
<dbReference type="RefSeq" id="WP_240833023.1">
    <property type="nucleotide sequence ID" value="NZ_JAKWBL010000004.1"/>
</dbReference>
<evidence type="ECO:0000259" key="3">
    <source>
        <dbReference type="Pfam" id="PF16371"/>
    </source>
</evidence>
<dbReference type="Gene3D" id="2.60.40.10">
    <property type="entry name" value="Immunoglobulins"/>
    <property type="match status" value="1"/>
</dbReference>
<dbReference type="InterPro" id="IPR013783">
    <property type="entry name" value="Ig-like_fold"/>
</dbReference>
<dbReference type="InterPro" id="IPR029052">
    <property type="entry name" value="Metallo-depent_PP-like"/>
</dbReference>
<feature type="signal peptide" evidence="1">
    <location>
        <begin position="1"/>
        <end position="19"/>
    </location>
</feature>
<reference evidence="4 5" key="1">
    <citation type="submission" date="2022-02" db="EMBL/GenBank/DDBJ databases">
        <authorList>
            <person name="Min J."/>
        </authorList>
    </citation>
    <scope>NUCLEOTIDE SEQUENCE [LARGE SCALE GENOMIC DNA]</scope>
    <source>
        <strain evidence="4 5">GR10-1</strain>
    </source>
</reference>
<evidence type="ECO:0000313" key="4">
    <source>
        <dbReference type="EMBL" id="MCH5600674.1"/>
    </source>
</evidence>
<dbReference type="EMBL" id="JAKWBL010000004">
    <property type="protein sequence ID" value="MCH5600674.1"/>
    <property type="molecule type" value="Genomic_DNA"/>
</dbReference>
<dbReference type="Proteomes" id="UP001202248">
    <property type="component" value="Unassembled WGS sequence"/>
</dbReference>
<evidence type="ECO:0000259" key="2">
    <source>
        <dbReference type="Pfam" id="PF00149"/>
    </source>
</evidence>
<evidence type="ECO:0000313" key="5">
    <source>
        <dbReference type="Proteomes" id="UP001202248"/>
    </source>
</evidence>
<protein>
    <submittedName>
        <fullName evidence="4">Metallophosphoesterase</fullName>
    </submittedName>
</protein>
<dbReference type="PANTHER" id="PTHR43143:SF1">
    <property type="entry name" value="SERINE_THREONINE-PROTEIN PHOSPHATASE CPPED1"/>
    <property type="match status" value="1"/>
</dbReference>
<dbReference type="Pfam" id="PF00149">
    <property type="entry name" value="Metallophos"/>
    <property type="match status" value="1"/>
</dbReference>
<keyword evidence="1" id="KW-0732">Signal</keyword>
<dbReference type="Pfam" id="PF16371">
    <property type="entry name" value="MetallophosN"/>
    <property type="match status" value="1"/>
</dbReference>
<dbReference type="SUPFAM" id="SSF56300">
    <property type="entry name" value="Metallo-dependent phosphatases"/>
    <property type="match status" value="1"/>
</dbReference>